<keyword evidence="1" id="KW-0812">Transmembrane</keyword>
<sequence>MVICAFTGLLTPLGDTPYTYLYKTMKGNTTENISEHLPLTLINNPELLVVITAVFALLIFTDVKIRLKDLFMLAGLAFLMFMTRRQESMFLLFGAAILTKMIVELFDKYDERGLKELEKLLATSLGTTVAFLIVVLFSVIEVKPKLNDKYVSTSTYPVEAAAWMKENLDLDNIKLFNEYNYGSYLLYQDIPVFIDSR</sequence>
<gene>
    <name evidence="2" type="ORF">OBE_10297</name>
</gene>
<reference evidence="2" key="1">
    <citation type="journal article" date="2013" name="Environ. Microbiol.">
        <title>Microbiota from the distal guts of lean and obese adolescents exhibit partial functional redundancy besides clear differences in community structure.</title>
        <authorList>
            <person name="Ferrer M."/>
            <person name="Ruiz A."/>
            <person name="Lanza F."/>
            <person name="Haange S.B."/>
            <person name="Oberbach A."/>
            <person name="Till H."/>
            <person name="Bargiela R."/>
            <person name="Campoy C."/>
            <person name="Segura M.T."/>
            <person name="Richter M."/>
            <person name="von Bergen M."/>
            <person name="Seifert J."/>
            <person name="Suarez A."/>
        </authorList>
    </citation>
    <scope>NUCLEOTIDE SEQUENCE</scope>
</reference>
<feature type="transmembrane region" description="Helical" evidence="1">
    <location>
        <begin position="121"/>
        <end position="140"/>
    </location>
</feature>
<evidence type="ECO:0000313" key="2">
    <source>
        <dbReference type="EMBL" id="EKC57887.1"/>
    </source>
</evidence>
<keyword evidence="1" id="KW-0472">Membrane</keyword>
<organism evidence="2">
    <name type="scientific">human gut metagenome</name>
    <dbReference type="NCBI Taxonomy" id="408170"/>
    <lineage>
        <taxon>unclassified sequences</taxon>
        <taxon>metagenomes</taxon>
        <taxon>organismal metagenomes</taxon>
    </lineage>
</organism>
<feature type="transmembrane region" description="Helical" evidence="1">
    <location>
        <begin position="47"/>
        <end position="67"/>
    </location>
</feature>
<accession>K1SAW2</accession>
<keyword evidence="1" id="KW-1133">Transmembrane helix</keyword>
<evidence type="ECO:0000256" key="1">
    <source>
        <dbReference type="SAM" id="Phobius"/>
    </source>
</evidence>
<dbReference type="AlphaFoldDB" id="K1SAW2"/>
<dbReference type="EMBL" id="AJWZ01007093">
    <property type="protein sequence ID" value="EKC57887.1"/>
    <property type="molecule type" value="Genomic_DNA"/>
</dbReference>
<name>K1SAW2_9ZZZZ</name>
<feature type="transmembrane region" description="Helical" evidence="1">
    <location>
        <begin position="88"/>
        <end position="106"/>
    </location>
</feature>
<proteinExistence type="predicted"/>
<feature type="non-terminal residue" evidence="2">
    <location>
        <position position="197"/>
    </location>
</feature>
<protein>
    <submittedName>
        <fullName evidence="2">Uncharacterized protein</fullName>
    </submittedName>
</protein>
<comment type="caution">
    <text evidence="2">The sequence shown here is derived from an EMBL/GenBank/DDBJ whole genome shotgun (WGS) entry which is preliminary data.</text>
</comment>